<dbReference type="GO" id="GO:0000271">
    <property type="term" value="P:polysaccharide biosynthetic process"/>
    <property type="evidence" value="ECO:0007669"/>
    <property type="project" value="TreeGrafter"/>
</dbReference>
<proteinExistence type="inferred from homology"/>
<evidence type="ECO:0000256" key="4">
    <source>
        <dbReference type="PIRSR" id="PIRSR000390-2"/>
    </source>
</evidence>
<name>A0A369UHU1_9GAMM</name>
<reference evidence="6 7" key="1">
    <citation type="submission" date="2018-07" db="EMBL/GenBank/DDBJ databases">
        <title>Dyella tabacisoli L4-6T, whole genome shotgun sequence.</title>
        <authorList>
            <person name="Zhou X.-K."/>
            <person name="Li W.-J."/>
            <person name="Duan Y.-Q."/>
        </authorList>
    </citation>
    <scope>NUCLEOTIDE SEQUENCE [LARGE SCALE GENOMIC DNA]</scope>
    <source>
        <strain evidence="6 7">L4-6</strain>
    </source>
</reference>
<feature type="modified residue" description="N6-(pyridoxal phosphate)lysine" evidence="4">
    <location>
        <position position="197"/>
    </location>
</feature>
<dbReference type="RefSeq" id="WP_114846994.1">
    <property type="nucleotide sequence ID" value="NZ_JBHSPE010000010.1"/>
</dbReference>
<evidence type="ECO:0000256" key="5">
    <source>
        <dbReference type="RuleBase" id="RU004508"/>
    </source>
</evidence>
<keyword evidence="7" id="KW-1185">Reference proteome</keyword>
<keyword evidence="6" id="KW-0032">Aminotransferase</keyword>
<dbReference type="Proteomes" id="UP000253782">
    <property type="component" value="Unassembled WGS sequence"/>
</dbReference>
<dbReference type="InterPro" id="IPR000653">
    <property type="entry name" value="DegT/StrS_aminotransferase"/>
</dbReference>
<protein>
    <submittedName>
        <fullName evidence="6">Aminotransferase class I/II-fold pyridoxal phosphate-dependent enzyme</fullName>
    </submittedName>
</protein>
<organism evidence="6 7">
    <name type="scientific">Dyella tabacisoli</name>
    <dbReference type="NCBI Taxonomy" id="2282381"/>
    <lineage>
        <taxon>Bacteria</taxon>
        <taxon>Pseudomonadati</taxon>
        <taxon>Pseudomonadota</taxon>
        <taxon>Gammaproteobacteria</taxon>
        <taxon>Lysobacterales</taxon>
        <taxon>Rhodanobacteraceae</taxon>
        <taxon>Dyella</taxon>
    </lineage>
</organism>
<comment type="caution">
    <text evidence="6">The sequence shown here is derived from an EMBL/GenBank/DDBJ whole genome shotgun (WGS) entry which is preliminary data.</text>
</comment>
<dbReference type="SUPFAM" id="SSF53383">
    <property type="entry name" value="PLP-dependent transferases"/>
    <property type="match status" value="1"/>
</dbReference>
<dbReference type="InterPro" id="IPR015422">
    <property type="entry name" value="PyrdxlP-dep_Trfase_small"/>
</dbReference>
<keyword evidence="1 4" id="KW-0663">Pyridoxal phosphate</keyword>
<evidence type="ECO:0000313" key="6">
    <source>
        <dbReference type="EMBL" id="RDD80116.1"/>
    </source>
</evidence>
<evidence type="ECO:0000256" key="2">
    <source>
        <dbReference type="ARBA" id="ARBA00037999"/>
    </source>
</evidence>
<evidence type="ECO:0000313" key="7">
    <source>
        <dbReference type="Proteomes" id="UP000253782"/>
    </source>
</evidence>
<dbReference type="GO" id="GO:0030170">
    <property type="term" value="F:pyridoxal phosphate binding"/>
    <property type="evidence" value="ECO:0007669"/>
    <property type="project" value="TreeGrafter"/>
</dbReference>
<accession>A0A369UHU1</accession>
<keyword evidence="6" id="KW-0808">Transferase</keyword>
<dbReference type="Pfam" id="PF01041">
    <property type="entry name" value="DegT_DnrJ_EryC1"/>
    <property type="match status" value="1"/>
</dbReference>
<dbReference type="PIRSF" id="PIRSF000390">
    <property type="entry name" value="PLP_StrS"/>
    <property type="match status" value="1"/>
</dbReference>
<dbReference type="InterPro" id="IPR015421">
    <property type="entry name" value="PyrdxlP-dep_Trfase_major"/>
</dbReference>
<dbReference type="EMBL" id="QQAH01000020">
    <property type="protein sequence ID" value="RDD80116.1"/>
    <property type="molecule type" value="Genomic_DNA"/>
</dbReference>
<dbReference type="InterPro" id="IPR015424">
    <property type="entry name" value="PyrdxlP-dep_Trfase"/>
</dbReference>
<gene>
    <name evidence="6" type="ORF">DVJ77_18400</name>
</gene>
<sequence length="425" mass="46537">MDKSVRTFPWPTYDKGNVFVDDEDLGAPRQALANRLYFRYDYRAYNDTETGRFEAALRRYLGVPHALAVSSGTAAIALGLMSLELEPGALVACPGFTFAATPSAILLAGGRPLLIECDHNLHFDVADLERKMSPAVRAIVVVHMRGFASDMPAILAVANKWKIPVVEDAVPSLGLVVGGKHTGTFGDAGAFSTQSDKSLNTGEGGFLVCRDATQFAKAVVLSGAYEGRFKRHFAGPPPEICDLDYPLFSFRMDEIRAALAHAEMARLPRRLEILRSNYDYVVDQIADLERISVRQPVIPGSYLGDSLIFRLPHDSNDHVVQVAAALCSEGVDARALASANDPNVRCFWNWRFLFRGKSPAEIRALLPATTQHLSQAVDIPMSPTLTRADCDDLIRAIRKVMQRRASSHADLAPRSADVVETAEVK</sequence>
<evidence type="ECO:0000256" key="1">
    <source>
        <dbReference type="ARBA" id="ARBA00022898"/>
    </source>
</evidence>
<feature type="active site" description="Proton acceptor" evidence="3">
    <location>
        <position position="197"/>
    </location>
</feature>
<dbReference type="PANTHER" id="PTHR30244:SF34">
    <property type="entry name" value="DTDP-4-AMINO-4,6-DIDEOXYGALACTOSE TRANSAMINASE"/>
    <property type="match status" value="1"/>
</dbReference>
<dbReference type="GO" id="GO:0008483">
    <property type="term" value="F:transaminase activity"/>
    <property type="evidence" value="ECO:0007669"/>
    <property type="project" value="UniProtKB-KW"/>
</dbReference>
<dbReference type="Gene3D" id="3.90.1150.10">
    <property type="entry name" value="Aspartate Aminotransferase, domain 1"/>
    <property type="match status" value="1"/>
</dbReference>
<dbReference type="OrthoDB" id="9804264at2"/>
<comment type="similarity">
    <text evidence="2 5">Belongs to the DegT/DnrJ/EryC1 family.</text>
</comment>
<evidence type="ECO:0000256" key="3">
    <source>
        <dbReference type="PIRSR" id="PIRSR000390-1"/>
    </source>
</evidence>
<dbReference type="Gene3D" id="3.40.640.10">
    <property type="entry name" value="Type I PLP-dependent aspartate aminotransferase-like (Major domain)"/>
    <property type="match status" value="1"/>
</dbReference>
<dbReference type="PANTHER" id="PTHR30244">
    <property type="entry name" value="TRANSAMINASE"/>
    <property type="match status" value="1"/>
</dbReference>
<dbReference type="AlphaFoldDB" id="A0A369UHU1"/>